<dbReference type="PIRSF" id="PIRSF004983">
    <property type="entry name" value="MenD"/>
    <property type="match status" value="1"/>
</dbReference>
<feature type="domain" description="Thiamine pyrophosphate enzyme N-terminal TPP-binding" evidence="7">
    <location>
        <begin position="11"/>
        <end position="127"/>
    </location>
</feature>
<dbReference type="Proteomes" id="UP000483261">
    <property type="component" value="Unassembled WGS sequence"/>
</dbReference>
<accession>A0A6M1RCG4</accession>
<dbReference type="InterPro" id="IPR004433">
    <property type="entry name" value="MenaQ_synth_MenD"/>
</dbReference>
<comment type="cofactor">
    <cofactor evidence="6">
        <name>Mg(2+)</name>
        <dbReference type="ChEBI" id="CHEBI:18420"/>
    </cofactor>
    <cofactor evidence="6">
        <name>Mn(2+)</name>
        <dbReference type="ChEBI" id="CHEBI:29035"/>
    </cofactor>
</comment>
<gene>
    <name evidence="6 8" type="primary">menD</name>
    <name evidence="8" type="ORF">G5C66_21180</name>
</gene>
<evidence type="ECO:0000256" key="4">
    <source>
        <dbReference type="ARBA" id="ARBA00023052"/>
    </source>
</evidence>
<comment type="caution">
    <text evidence="8">The sequence shown here is derived from an EMBL/GenBank/DDBJ whole genome shotgun (WGS) entry which is preliminary data.</text>
</comment>
<dbReference type="Gene3D" id="3.40.50.1220">
    <property type="entry name" value="TPP-binding domain"/>
    <property type="match status" value="1"/>
</dbReference>
<keyword evidence="6" id="KW-0474">Menaquinone biosynthesis</keyword>
<dbReference type="GO" id="GO:0070204">
    <property type="term" value="F:2-succinyl-5-enolpyruvyl-6-hydroxy-3-cyclohexene-1-carboxylic-acid synthase activity"/>
    <property type="evidence" value="ECO:0007669"/>
    <property type="project" value="UniProtKB-UniRule"/>
</dbReference>
<comment type="cofactor">
    <cofactor evidence="6">
        <name>thiamine diphosphate</name>
        <dbReference type="ChEBI" id="CHEBI:58937"/>
    </cofactor>
    <text evidence="6">Binds 1 thiamine pyrophosphate per subunit.</text>
</comment>
<dbReference type="Gene3D" id="3.40.50.970">
    <property type="match status" value="2"/>
</dbReference>
<dbReference type="UniPathway" id="UPA01057">
    <property type="reaction ID" value="UER00164"/>
</dbReference>
<dbReference type="InterPro" id="IPR029061">
    <property type="entry name" value="THDP-binding"/>
</dbReference>
<dbReference type="SUPFAM" id="SSF52518">
    <property type="entry name" value="Thiamin diphosphate-binding fold (THDP-binding)"/>
    <property type="match status" value="2"/>
</dbReference>
<dbReference type="GO" id="GO:0030145">
    <property type="term" value="F:manganese ion binding"/>
    <property type="evidence" value="ECO:0007669"/>
    <property type="project" value="UniProtKB-UniRule"/>
</dbReference>
<dbReference type="GO" id="GO:0009234">
    <property type="term" value="P:menaquinone biosynthetic process"/>
    <property type="evidence" value="ECO:0007669"/>
    <property type="project" value="UniProtKB-UniRule"/>
</dbReference>
<protein>
    <recommendedName>
        <fullName evidence="6">2-succinyl-5-enolpyruvyl-6-hydroxy-3-cyclohexene-1-carboxylate synthase</fullName>
        <shortName evidence="6">SEPHCHC synthase</shortName>
        <ecNumber evidence="6">2.2.1.9</ecNumber>
    </recommendedName>
    <alternativeName>
        <fullName evidence="6">Menaquinone biosynthesis protein MenD</fullName>
    </alternativeName>
</protein>
<keyword evidence="4 6" id="KW-0786">Thiamine pyrophosphate</keyword>
<comment type="function">
    <text evidence="6">Catalyzes the thiamine diphosphate-dependent decarboxylation of 2-oxoglutarate and the subsequent addition of the resulting succinic semialdehyde-thiamine pyrophosphate anion to isochorismate to yield 2-succinyl-5-enolpyruvyl-6-hydroxy-3-cyclohexene-1-carboxylate (SEPHCHC).</text>
</comment>
<evidence type="ECO:0000259" key="7">
    <source>
        <dbReference type="Pfam" id="PF02776"/>
    </source>
</evidence>
<dbReference type="PANTHER" id="PTHR42916">
    <property type="entry name" value="2-SUCCINYL-5-ENOLPYRUVYL-6-HYDROXY-3-CYCLOHEXENE-1-CARBOXYLATE SYNTHASE"/>
    <property type="match status" value="1"/>
</dbReference>
<evidence type="ECO:0000256" key="3">
    <source>
        <dbReference type="ARBA" id="ARBA00022842"/>
    </source>
</evidence>
<evidence type="ECO:0000313" key="8">
    <source>
        <dbReference type="EMBL" id="NGN95238.1"/>
    </source>
</evidence>
<evidence type="ECO:0000313" key="9">
    <source>
        <dbReference type="Proteomes" id="UP000483261"/>
    </source>
</evidence>
<keyword evidence="3 6" id="KW-0460">Magnesium</keyword>
<dbReference type="AlphaFoldDB" id="A0A6M1RCG4"/>
<evidence type="ECO:0000256" key="1">
    <source>
        <dbReference type="ARBA" id="ARBA00022679"/>
    </source>
</evidence>
<comment type="catalytic activity">
    <reaction evidence="6">
        <text>isochorismate + 2-oxoglutarate + H(+) = 5-enolpyruvoyl-6-hydroxy-2-succinyl-cyclohex-3-ene-1-carboxylate + CO2</text>
        <dbReference type="Rhea" id="RHEA:25593"/>
        <dbReference type="ChEBI" id="CHEBI:15378"/>
        <dbReference type="ChEBI" id="CHEBI:16526"/>
        <dbReference type="ChEBI" id="CHEBI:16810"/>
        <dbReference type="ChEBI" id="CHEBI:29780"/>
        <dbReference type="ChEBI" id="CHEBI:58818"/>
        <dbReference type="EC" id="2.2.1.9"/>
    </reaction>
</comment>
<dbReference type="InterPro" id="IPR012001">
    <property type="entry name" value="Thiamin_PyroP_enz_TPP-bd_dom"/>
</dbReference>
<dbReference type="CDD" id="cd07037">
    <property type="entry name" value="TPP_PYR_MenD"/>
    <property type="match status" value="1"/>
</dbReference>
<comment type="similarity">
    <text evidence="6">Belongs to the TPP enzyme family. MenD subfamily.</text>
</comment>
<organism evidence="8 9">
    <name type="scientific">Nocardioides turkmenicus</name>
    <dbReference type="NCBI Taxonomy" id="2711220"/>
    <lineage>
        <taxon>Bacteria</taxon>
        <taxon>Bacillati</taxon>
        <taxon>Actinomycetota</taxon>
        <taxon>Actinomycetes</taxon>
        <taxon>Propionibacteriales</taxon>
        <taxon>Nocardioidaceae</taxon>
        <taxon>Nocardioides</taxon>
    </lineage>
</organism>
<dbReference type="CDD" id="cd02009">
    <property type="entry name" value="TPP_SHCHC_synthase"/>
    <property type="match status" value="1"/>
</dbReference>
<evidence type="ECO:0000256" key="5">
    <source>
        <dbReference type="ARBA" id="ARBA00023211"/>
    </source>
</evidence>
<keyword evidence="2 6" id="KW-0479">Metal-binding</keyword>
<name>A0A6M1RCG4_9ACTN</name>
<dbReference type="GO" id="GO:0000287">
    <property type="term" value="F:magnesium ion binding"/>
    <property type="evidence" value="ECO:0007669"/>
    <property type="project" value="UniProtKB-UniRule"/>
</dbReference>
<proteinExistence type="inferred from homology"/>
<keyword evidence="1 6" id="KW-0808">Transferase</keyword>
<sequence length="538" mass="57073">MKGARMTATELARSVVTALIQARVTDVVIAPGSRNAPLSFAVLDAARAGLVRLHTRIDERSAGFFALGLTKVGSRAAVMCTSGTAVANLHPAVLEAAHAGVPLAVVTADRPARLRETGANQVTDQVGIFGNLVETVDLDAAPGESALEALDTAHGPVHWNLQLDVPLTPPDRWEPAPIDVHPEPVRPELMIHESIETGAGTPLTVVVAGDDAGPPSRILAQDGGWPLLAEPSSGARTGDNALRSYRLLLESPLAERIQRVVVYGHPTLSRPVTDLLSRSDIEIIAAPVEGVWPARPFRVDRTIRTRLHVDGTPDTAWLEEWRSADREVSRQVDRLLHEQPEMTAYDVSACVARALPDGGLLVLGPSNPVRDLDLMMRPNRVGGRRKVIANRGLAGIDGIVSTAIGAAVGRPSSTRALALMGDVTFLHDAGGLLLGPEEVRPDLTIVVANDDGGSIFASLEQGADDYADSFERLFGTPHGTSLEALCAAHRIPHLAVTSVPELEAALASPNGGIEVVEAVVSRADRRRFDLAIRALARS</sequence>
<evidence type="ECO:0000256" key="2">
    <source>
        <dbReference type="ARBA" id="ARBA00022723"/>
    </source>
</evidence>
<comment type="pathway">
    <text evidence="6">Quinol/quinone metabolism; 1,4-dihydroxy-2-naphthoate biosynthesis; 1,4-dihydroxy-2-naphthoate from chorismate: step 2/7.</text>
</comment>
<keyword evidence="5 6" id="KW-0464">Manganese</keyword>
<dbReference type="UniPathway" id="UPA00079"/>
<comment type="subunit">
    <text evidence="6">Homodimer.</text>
</comment>
<comment type="pathway">
    <text evidence="6">Quinol/quinone metabolism; menaquinone biosynthesis.</text>
</comment>
<dbReference type="EC" id="2.2.1.9" evidence="6"/>
<dbReference type="Pfam" id="PF02776">
    <property type="entry name" value="TPP_enzyme_N"/>
    <property type="match status" value="1"/>
</dbReference>
<dbReference type="GO" id="GO:0030976">
    <property type="term" value="F:thiamine pyrophosphate binding"/>
    <property type="evidence" value="ECO:0007669"/>
    <property type="project" value="UniProtKB-UniRule"/>
</dbReference>
<keyword evidence="9" id="KW-1185">Reference proteome</keyword>
<dbReference type="HAMAP" id="MF_01659">
    <property type="entry name" value="MenD"/>
    <property type="match status" value="1"/>
</dbReference>
<reference evidence="8 9" key="1">
    <citation type="submission" date="2020-02" db="EMBL/GenBank/DDBJ databases">
        <title>Whole-genome analyses of novel actinobacteria.</title>
        <authorList>
            <person name="Sahin N."/>
        </authorList>
    </citation>
    <scope>NUCLEOTIDE SEQUENCE [LARGE SCALE GENOMIC DNA]</scope>
    <source>
        <strain evidence="8 9">KC13</strain>
    </source>
</reference>
<dbReference type="NCBIfam" id="TIGR00173">
    <property type="entry name" value="menD"/>
    <property type="match status" value="1"/>
</dbReference>
<dbReference type="EMBL" id="JAALAA010000021">
    <property type="protein sequence ID" value="NGN95238.1"/>
    <property type="molecule type" value="Genomic_DNA"/>
</dbReference>
<evidence type="ECO:0000256" key="6">
    <source>
        <dbReference type="HAMAP-Rule" id="MF_01659"/>
    </source>
</evidence>
<dbReference type="PANTHER" id="PTHR42916:SF1">
    <property type="entry name" value="PROTEIN PHYLLO, CHLOROPLASTIC"/>
    <property type="match status" value="1"/>
</dbReference>